<dbReference type="InterPro" id="IPR001245">
    <property type="entry name" value="Ser-Thr/Tyr_kinase_cat_dom"/>
</dbReference>
<dbReference type="PANTHER" id="PTHR44329">
    <property type="entry name" value="SERINE/THREONINE-PROTEIN KINASE TNNI3K-RELATED"/>
    <property type="match status" value="1"/>
</dbReference>
<keyword evidence="1" id="KW-0472">Membrane</keyword>
<feature type="transmembrane region" description="Helical" evidence="1">
    <location>
        <begin position="128"/>
        <end position="150"/>
    </location>
</feature>
<feature type="domain" description="Protein kinase" evidence="2">
    <location>
        <begin position="326"/>
        <end position="588"/>
    </location>
</feature>
<feature type="transmembrane region" description="Helical" evidence="1">
    <location>
        <begin position="6"/>
        <end position="32"/>
    </location>
</feature>
<comment type="caution">
    <text evidence="3">The sequence shown here is derived from an EMBL/GenBank/DDBJ whole genome shotgun (WGS) entry which is preliminary data.</text>
</comment>
<dbReference type="PANTHER" id="PTHR44329:SF57">
    <property type="entry name" value="INTEGRIN-LINKED PROTEIN KINASE"/>
    <property type="match status" value="1"/>
</dbReference>
<dbReference type="SUPFAM" id="SSF56112">
    <property type="entry name" value="Protein kinase-like (PK-like)"/>
    <property type="match status" value="1"/>
</dbReference>
<accession>A0AAU9I9D1</accession>
<dbReference type="GO" id="GO:0007229">
    <property type="term" value="P:integrin-mediated signaling pathway"/>
    <property type="evidence" value="ECO:0007669"/>
    <property type="project" value="TreeGrafter"/>
</dbReference>
<dbReference type="GO" id="GO:0004674">
    <property type="term" value="F:protein serine/threonine kinase activity"/>
    <property type="evidence" value="ECO:0007669"/>
    <property type="project" value="TreeGrafter"/>
</dbReference>
<dbReference type="GO" id="GO:0034446">
    <property type="term" value="P:substrate adhesion-dependent cell spreading"/>
    <property type="evidence" value="ECO:0007669"/>
    <property type="project" value="TreeGrafter"/>
</dbReference>
<feature type="transmembrane region" description="Helical" evidence="1">
    <location>
        <begin position="162"/>
        <end position="183"/>
    </location>
</feature>
<dbReference type="InterPro" id="IPR000719">
    <property type="entry name" value="Prot_kinase_dom"/>
</dbReference>
<keyword evidence="1" id="KW-0812">Transmembrane</keyword>
<evidence type="ECO:0000313" key="3">
    <source>
        <dbReference type="EMBL" id="CAG9310862.1"/>
    </source>
</evidence>
<dbReference type="PROSITE" id="PS50011">
    <property type="entry name" value="PROTEIN_KINASE_DOM"/>
    <property type="match status" value="1"/>
</dbReference>
<sequence>MALDAELFLVFFVLAIIYSCFFAYTVIRALGFKNFLVRWKHAKLLYIFQLAEIFFRMLSFWLICFFDSQINLNDANIGFLLLSLPEALFISSYFMLFWVMITANIYTRLNSDSSYDYKLNPGRYRLQIVGKLTLTLLAILMVFEGVMYILLFCSVIEPTYIVLQQCIQAFITAIIVIVGLLRVQCKYSGVPYKNEKSAQFMKVVIFSTLVWTAGRITHGILYIFRRRDLERESSDLSSLNLNDMVPTIVFIVDLLVTELICFYLVLDSSFYKLFSYEEELSASLPLINKSGAPLPLDSTVTQSFGSNQNSVLELNLGFISTDEIIIQDSLSEKPGKLGKLYRGIVKNIPVVIRRIVLPRTNKYVIENIKHDIEKMTELECPHFMPVRAAAIDGNTIDLITQYIPNGSLYSVLHERSVLFEFYDKLRISREIAFAIRFLHEQGLVHGHLTSQNILLDSEWRVLISDVGLDHLKKFAGLVDKYCNKGSWSSPELLKDEKNPVAVKAQASDDSYSYGMILWEIMTMQVPFPDFTIKKLKQMIVEDGFRPAIPEKMNDGIKELMKSCWNVDPARRPDFNLIFSTLCNIETNYKGA</sequence>
<dbReference type="AlphaFoldDB" id="A0AAU9I9D1"/>
<dbReference type="EMBL" id="CAJZBQ010000003">
    <property type="protein sequence ID" value="CAG9310862.1"/>
    <property type="molecule type" value="Genomic_DNA"/>
</dbReference>
<dbReference type="PRINTS" id="PR00109">
    <property type="entry name" value="TYRKINASE"/>
</dbReference>
<gene>
    <name evidence="3" type="ORF">BSTOLATCC_MIC2576</name>
</gene>
<dbReference type="InterPro" id="IPR011009">
    <property type="entry name" value="Kinase-like_dom_sf"/>
</dbReference>
<feature type="transmembrane region" description="Helical" evidence="1">
    <location>
        <begin position="44"/>
        <end position="68"/>
    </location>
</feature>
<protein>
    <recommendedName>
        <fullName evidence="2">Protein kinase domain-containing protein</fullName>
    </recommendedName>
</protein>
<keyword evidence="4" id="KW-1185">Reference proteome</keyword>
<keyword evidence="1" id="KW-1133">Transmembrane helix</keyword>
<dbReference type="GO" id="GO:0007160">
    <property type="term" value="P:cell-matrix adhesion"/>
    <property type="evidence" value="ECO:0007669"/>
    <property type="project" value="TreeGrafter"/>
</dbReference>
<feature type="transmembrane region" description="Helical" evidence="1">
    <location>
        <begin position="203"/>
        <end position="224"/>
    </location>
</feature>
<dbReference type="Proteomes" id="UP001162131">
    <property type="component" value="Unassembled WGS sequence"/>
</dbReference>
<dbReference type="InterPro" id="IPR051681">
    <property type="entry name" value="Ser/Thr_Kinases-Pseudokinases"/>
</dbReference>
<evidence type="ECO:0000259" key="2">
    <source>
        <dbReference type="PROSITE" id="PS50011"/>
    </source>
</evidence>
<evidence type="ECO:0000256" key="1">
    <source>
        <dbReference type="SAM" id="Phobius"/>
    </source>
</evidence>
<name>A0AAU9I9D1_9CILI</name>
<reference evidence="3" key="1">
    <citation type="submission" date="2021-09" db="EMBL/GenBank/DDBJ databases">
        <authorList>
            <consortium name="AG Swart"/>
            <person name="Singh M."/>
            <person name="Singh A."/>
            <person name="Seah K."/>
            <person name="Emmerich C."/>
        </authorList>
    </citation>
    <scope>NUCLEOTIDE SEQUENCE</scope>
    <source>
        <strain evidence="3">ATCC30299</strain>
    </source>
</reference>
<dbReference type="Pfam" id="PF07714">
    <property type="entry name" value="PK_Tyr_Ser-Thr"/>
    <property type="match status" value="1"/>
</dbReference>
<evidence type="ECO:0000313" key="4">
    <source>
        <dbReference type="Proteomes" id="UP001162131"/>
    </source>
</evidence>
<dbReference type="GO" id="GO:0005925">
    <property type="term" value="C:focal adhesion"/>
    <property type="evidence" value="ECO:0007669"/>
    <property type="project" value="TreeGrafter"/>
</dbReference>
<dbReference type="GO" id="GO:0001725">
    <property type="term" value="C:stress fiber"/>
    <property type="evidence" value="ECO:0007669"/>
    <property type="project" value="TreeGrafter"/>
</dbReference>
<proteinExistence type="predicted"/>
<feature type="transmembrane region" description="Helical" evidence="1">
    <location>
        <begin position="244"/>
        <end position="266"/>
    </location>
</feature>
<dbReference type="GO" id="GO:0005524">
    <property type="term" value="F:ATP binding"/>
    <property type="evidence" value="ECO:0007669"/>
    <property type="project" value="InterPro"/>
</dbReference>
<dbReference type="Gene3D" id="1.10.510.10">
    <property type="entry name" value="Transferase(Phosphotransferase) domain 1"/>
    <property type="match status" value="1"/>
</dbReference>
<organism evidence="3 4">
    <name type="scientific">Blepharisma stoltei</name>
    <dbReference type="NCBI Taxonomy" id="1481888"/>
    <lineage>
        <taxon>Eukaryota</taxon>
        <taxon>Sar</taxon>
        <taxon>Alveolata</taxon>
        <taxon>Ciliophora</taxon>
        <taxon>Postciliodesmatophora</taxon>
        <taxon>Heterotrichea</taxon>
        <taxon>Heterotrichida</taxon>
        <taxon>Blepharismidae</taxon>
        <taxon>Blepharisma</taxon>
    </lineage>
</organism>